<proteinExistence type="predicted"/>
<name>A0ABD5PAM7_9EURY</name>
<reference evidence="1 2" key="1">
    <citation type="journal article" date="2019" name="Int. J. Syst. Evol. Microbiol.">
        <title>The Global Catalogue of Microorganisms (GCM) 10K type strain sequencing project: providing services to taxonomists for standard genome sequencing and annotation.</title>
        <authorList>
            <consortium name="The Broad Institute Genomics Platform"/>
            <consortium name="The Broad Institute Genome Sequencing Center for Infectious Disease"/>
            <person name="Wu L."/>
            <person name="Ma J."/>
        </authorList>
    </citation>
    <scope>NUCLEOTIDE SEQUENCE [LARGE SCALE GENOMIC DNA]</scope>
    <source>
        <strain evidence="1 2">CGMCC 1.12553</strain>
    </source>
</reference>
<protein>
    <submittedName>
        <fullName evidence="1">Uncharacterized protein</fullName>
    </submittedName>
</protein>
<dbReference type="Proteomes" id="UP001595921">
    <property type="component" value="Unassembled WGS sequence"/>
</dbReference>
<dbReference type="EMBL" id="JBHSDS010000003">
    <property type="protein sequence ID" value="MFC4357728.1"/>
    <property type="molecule type" value="Genomic_DNA"/>
</dbReference>
<accession>A0ABD5PAM7</accession>
<dbReference type="AlphaFoldDB" id="A0ABD5PAM7"/>
<organism evidence="1 2">
    <name type="scientific">Halobium salinum</name>
    <dbReference type="NCBI Taxonomy" id="1364940"/>
    <lineage>
        <taxon>Archaea</taxon>
        <taxon>Methanobacteriati</taxon>
        <taxon>Methanobacteriota</taxon>
        <taxon>Stenosarchaea group</taxon>
        <taxon>Halobacteria</taxon>
        <taxon>Halobacteriales</taxon>
        <taxon>Haloferacaceae</taxon>
        <taxon>Halobium</taxon>
    </lineage>
</organism>
<keyword evidence="2" id="KW-1185">Reference proteome</keyword>
<evidence type="ECO:0000313" key="2">
    <source>
        <dbReference type="Proteomes" id="UP001595921"/>
    </source>
</evidence>
<dbReference type="RefSeq" id="WP_267621964.1">
    <property type="nucleotide sequence ID" value="NZ_JAODIW010000006.1"/>
</dbReference>
<gene>
    <name evidence="1" type="ORF">ACFO0N_07170</name>
</gene>
<sequence length="80" mass="8885">MTAPRATVTCPDCDLEETFTKLRDARLAVDRHQRETGHDPTWRLGRLDPGVERAGDAATACGRTREDCGGALTPFTERRE</sequence>
<evidence type="ECO:0000313" key="1">
    <source>
        <dbReference type="EMBL" id="MFC4357728.1"/>
    </source>
</evidence>
<comment type="caution">
    <text evidence="1">The sequence shown here is derived from an EMBL/GenBank/DDBJ whole genome shotgun (WGS) entry which is preliminary data.</text>
</comment>
<dbReference type="Pfam" id="PF24398">
    <property type="entry name" value="DUF7542"/>
    <property type="match status" value="1"/>
</dbReference>
<dbReference type="InterPro" id="IPR055964">
    <property type="entry name" value="DUF7542"/>
</dbReference>